<evidence type="ECO:0000256" key="1">
    <source>
        <dbReference type="SAM" id="SignalP"/>
    </source>
</evidence>
<organism evidence="2 3">
    <name type="scientific">Fistulifera solaris</name>
    <name type="common">Oleaginous diatom</name>
    <dbReference type="NCBI Taxonomy" id="1519565"/>
    <lineage>
        <taxon>Eukaryota</taxon>
        <taxon>Sar</taxon>
        <taxon>Stramenopiles</taxon>
        <taxon>Ochrophyta</taxon>
        <taxon>Bacillariophyta</taxon>
        <taxon>Bacillariophyceae</taxon>
        <taxon>Bacillariophycidae</taxon>
        <taxon>Naviculales</taxon>
        <taxon>Naviculaceae</taxon>
        <taxon>Fistulifera</taxon>
    </lineage>
</organism>
<feature type="signal peptide" evidence="1">
    <location>
        <begin position="1"/>
        <end position="15"/>
    </location>
</feature>
<sequence length="207" mass="22930">MKAILVYLLLAYATAYSISPRSQSQSPTLSRRSFGATVASALGSSSALLRSQAAVAKADQEEIDKQNILKGYTRLTYLLDNWVDETTICGANDNPYTGTKGCERNPMKVMDYMGFKSIKDPLFKADKTMRRLERLVPASRESDYIEAIEKFSEASEEASNMAYVSSWGEANPGGGKDRVELFIERAKKNVIDARDSLSTVIEICELK</sequence>
<name>A0A1Z5JNF2_FISSO</name>
<dbReference type="EMBL" id="BDSP01000092">
    <property type="protein sequence ID" value="GAX15382.1"/>
    <property type="molecule type" value="Genomic_DNA"/>
</dbReference>
<proteinExistence type="predicted"/>
<evidence type="ECO:0000313" key="2">
    <source>
        <dbReference type="EMBL" id="GAX15382.1"/>
    </source>
</evidence>
<comment type="caution">
    <text evidence="2">The sequence shown here is derived from an EMBL/GenBank/DDBJ whole genome shotgun (WGS) entry which is preliminary data.</text>
</comment>
<keyword evidence="1" id="KW-0732">Signal</keyword>
<dbReference type="OrthoDB" id="436718at2759"/>
<protein>
    <submittedName>
        <fullName evidence="2">Uncharacterized protein</fullName>
    </submittedName>
</protein>
<feature type="chain" id="PRO_5012216127" evidence="1">
    <location>
        <begin position="16"/>
        <end position="207"/>
    </location>
</feature>
<dbReference type="Proteomes" id="UP000198406">
    <property type="component" value="Unassembled WGS sequence"/>
</dbReference>
<dbReference type="InParanoid" id="A0A1Z5JNF2"/>
<accession>A0A1Z5JNF2</accession>
<keyword evidence="3" id="KW-1185">Reference proteome</keyword>
<reference evidence="2 3" key="1">
    <citation type="journal article" date="2015" name="Plant Cell">
        <title>Oil accumulation by the oleaginous diatom Fistulifera solaris as revealed by the genome and transcriptome.</title>
        <authorList>
            <person name="Tanaka T."/>
            <person name="Maeda Y."/>
            <person name="Veluchamy A."/>
            <person name="Tanaka M."/>
            <person name="Abida H."/>
            <person name="Marechal E."/>
            <person name="Bowler C."/>
            <person name="Muto M."/>
            <person name="Sunaga Y."/>
            <person name="Tanaka M."/>
            <person name="Yoshino T."/>
            <person name="Taniguchi T."/>
            <person name="Fukuda Y."/>
            <person name="Nemoto M."/>
            <person name="Matsumoto M."/>
            <person name="Wong P.S."/>
            <person name="Aburatani S."/>
            <person name="Fujibuchi W."/>
        </authorList>
    </citation>
    <scope>NUCLEOTIDE SEQUENCE [LARGE SCALE GENOMIC DNA]</scope>
    <source>
        <strain evidence="2 3">JPCC DA0580</strain>
    </source>
</reference>
<evidence type="ECO:0000313" key="3">
    <source>
        <dbReference type="Proteomes" id="UP000198406"/>
    </source>
</evidence>
<gene>
    <name evidence="2" type="ORF">FisN_8Lh324</name>
</gene>
<dbReference type="AlphaFoldDB" id="A0A1Z5JNF2"/>